<feature type="chain" id="PRO_5012986173" evidence="1">
    <location>
        <begin position="29"/>
        <end position="357"/>
    </location>
</feature>
<sequence length="357" mass="38795">MTARGLVGKLALAAIWAAGVIAPAPLTAQDWATPEVCDVSILSEFPEAQSDLPLEQLQSAAAEIPNGQGKFWRITAPNGAVSHLWGTFHSSNRFILDLPDPVLAEIKSARRVALEIDPVYKSRAAYERALGQPGYFRPAGSGFDFGDLGLPDTVETWISARLQAVGWGSSSIHYLSLGGLSEILLWSPCDDFDAGVIPNQDSYIQTLARIENIPVLGLEPPNRLIRHLNHPDNHALARAMVAVYGSYLAPMENSDGFAAHITLYVQGKIATSMVMDQEWTLNALGNEGPALHERLNNYLLDQRNHDFITAAEAALQEGGLFMGVGAYHLPGHQGVVELLRTKGYQVDRVPLPDETTE</sequence>
<keyword evidence="1" id="KW-0732">Signal</keyword>
<dbReference type="OrthoDB" id="9806326at2"/>
<reference evidence="3" key="1">
    <citation type="submission" date="2017-05" db="EMBL/GenBank/DDBJ databases">
        <authorList>
            <person name="Rodrigo-Torres L."/>
            <person name="Arahal R. D."/>
            <person name="Lucena T."/>
        </authorList>
    </citation>
    <scope>NUCLEOTIDE SEQUENCE [LARGE SCALE GENOMIC DNA]</scope>
    <source>
        <strain evidence="3">CECT 8649</strain>
    </source>
</reference>
<organism evidence="2 3">
    <name type="scientific">Pelagimonas phthalicica</name>
    <dbReference type="NCBI Taxonomy" id="1037362"/>
    <lineage>
        <taxon>Bacteria</taxon>
        <taxon>Pseudomonadati</taxon>
        <taxon>Pseudomonadota</taxon>
        <taxon>Alphaproteobacteria</taxon>
        <taxon>Rhodobacterales</taxon>
        <taxon>Roseobacteraceae</taxon>
        <taxon>Pelagimonas</taxon>
    </lineage>
</organism>
<name>A0A238JAC2_9RHOB</name>
<dbReference type="Pfam" id="PF01963">
    <property type="entry name" value="TraB_PrgY_gumN"/>
    <property type="match status" value="1"/>
</dbReference>
<keyword evidence="3" id="KW-1185">Reference proteome</keyword>
<proteinExistence type="predicted"/>
<dbReference type="EMBL" id="FXXP01000001">
    <property type="protein sequence ID" value="SMX27355.1"/>
    <property type="molecule type" value="Genomic_DNA"/>
</dbReference>
<evidence type="ECO:0000313" key="3">
    <source>
        <dbReference type="Proteomes" id="UP000225972"/>
    </source>
</evidence>
<protein>
    <submittedName>
        <fullName evidence="2">TraB family protein</fullName>
    </submittedName>
</protein>
<evidence type="ECO:0000313" key="2">
    <source>
        <dbReference type="EMBL" id="SMX27355.1"/>
    </source>
</evidence>
<evidence type="ECO:0000256" key="1">
    <source>
        <dbReference type="SAM" id="SignalP"/>
    </source>
</evidence>
<dbReference type="CDD" id="cd14789">
    <property type="entry name" value="Tiki"/>
    <property type="match status" value="1"/>
</dbReference>
<gene>
    <name evidence="2" type="ORF">TRP8649_01459</name>
</gene>
<accession>A0A238JAC2</accession>
<dbReference type="RefSeq" id="WP_099243511.1">
    <property type="nucleotide sequence ID" value="NZ_FXXP01000001.1"/>
</dbReference>
<dbReference type="AlphaFoldDB" id="A0A238JAC2"/>
<dbReference type="Proteomes" id="UP000225972">
    <property type="component" value="Unassembled WGS sequence"/>
</dbReference>
<feature type="signal peptide" evidence="1">
    <location>
        <begin position="1"/>
        <end position="28"/>
    </location>
</feature>
<dbReference type="InterPro" id="IPR002816">
    <property type="entry name" value="TraB/PrgY/GumN_fam"/>
</dbReference>